<evidence type="ECO:0000313" key="2">
    <source>
        <dbReference type="Proteomes" id="UP000319138"/>
    </source>
</evidence>
<dbReference type="EMBL" id="VMHL01000001">
    <property type="protein sequence ID" value="TSJ92172.1"/>
    <property type="molecule type" value="Genomic_DNA"/>
</dbReference>
<comment type="caution">
    <text evidence="1">The sequence shown here is derived from an EMBL/GenBank/DDBJ whole genome shotgun (WGS) entry which is preliminary data.</text>
</comment>
<dbReference type="AlphaFoldDB" id="A0A556RTE7"/>
<proteinExistence type="predicted"/>
<name>A0A556RTE7_9GAMM</name>
<dbReference type="Proteomes" id="UP000319138">
    <property type="component" value="Unassembled WGS sequence"/>
</dbReference>
<evidence type="ECO:0008006" key="3">
    <source>
        <dbReference type="Google" id="ProtNLM"/>
    </source>
</evidence>
<protein>
    <recommendedName>
        <fullName evidence="3">Rha family transcriptional regulator</fullName>
    </recommendedName>
</protein>
<sequence length="217" mass="24736">MGATKMIIKQGDIELVQSKEVRIDSRLVAKKMGIKHLSLMSLVNKNKSELRELGTLPFQIETCKHRTGASKSKYVLLNEIQFDFISRLIRGKNHKDIVRFKLDVTKAFAASRKREAVKRESLAYYHESRNSLSTMQGVEKHHYINLARAENKMIGLSTGERQKANEVQLGMLICLQKIETSVFKEIDSPTEAIREVSRRFNALANLISPDKGVTHVR</sequence>
<accession>A0A556RTE7</accession>
<gene>
    <name evidence="1" type="ORF">FPQ14_02680</name>
</gene>
<evidence type="ECO:0000313" key="1">
    <source>
        <dbReference type="EMBL" id="TSJ92172.1"/>
    </source>
</evidence>
<reference evidence="1 2" key="1">
    <citation type="submission" date="2019-07" db="EMBL/GenBank/DDBJ databases">
        <title>Gilliamella genomes.</title>
        <authorList>
            <person name="Zheng H."/>
        </authorList>
    </citation>
    <scope>NUCLEOTIDE SEQUENCE [LARGE SCALE GENOMIC DNA]</scope>
    <source>
        <strain evidence="1 2">W8131</strain>
    </source>
</reference>
<organism evidence="1 2">
    <name type="scientific">Gilliamella apicola</name>
    <dbReference type="NCBI Taxonomy" id="1196095"/>
    <lineage>
        <taxon>Bacteria</taxon>
        <taxon>Pseudomonadati</taxon>
        <taxon>Pseudomonadota</taxon>
        <taxon>Gammaproteobacteria</taxon>
        <taxon>Orbales</taxon>
        <taxon>Orbaceae</taxon>
        <taxon>Gilliamella</taxon>
    </lineage>
</organism>
<dbReference type="RefSeq" id="WP_144188181.1">
    <property type="nucleotide sequence ID" value="NZ_VMHL01000001.1"/>
</dbReference>